<sequence>MEEVKKVKAIDKRFKAIHEMETPRSKIDKGITTEDKLKRLEGLEQLNLPSTEDLESALRTLLTSEPFKLKTDQSPAKKQLKYASTRSSSDLEQDMKNPELTDDAPPLIRYYCTMDWSEFSTSDLISAAVDAVDDRITITERAVAPEGVFLFEALNENFIIDVIMHTKPGAYKASNLKRFSHQEERNDKRTMITPWFGRDPTQRAEKVEEIIKALTVRFKLPNPGFNDNYNAFMQNLHDLGCNNDKLRSAIKKNPTFLWSHLLNNTRCLPNTLPHLRKAVRYMLAISPSTAEVERGFSILFHIKSSRRSRMLLPTLNANLQLRIRGGGKGFFPHLYNHPDNYDKELKTLPAKEYYSPQFMTPSTKKEFDDWCEGGSLQNPF</sequence>
<dbReference type="InterPro" id="IPR012337">
    <property type="entry name" value="RNaseH-like_sf"/>
</dbReference>
<evidence type="ECO:0008006" key="4">
    <source>
        <dbReference type="Google" id="ProtNLM"/>
    </source>
</evidence>
<organism evidence="3">
    <name type="scientific">Caenorhabditis remanei</name>
    <name type="common">Caenorhabditis vulgaris</name>
    <dbReference type="NCBI Taxonomy" id="31234"/>
    <lineage>
        <taxon>Eukaryota</taxon>
        <taxon>Metazoa</taxon>
        <taxon>Ecdysozoa</taxon>
        <taxon>Nematoda</taxon>
        <taxon>Chromadorea</taxon>
        <taxon>Rhabditida</taxon>
        <taxon>Rhabditina</taxon>
        <taxon>Rhabditomorpha</taxon>
        <taxon>Rhabditoidea</taxon>
        <taxon>Rhabditidae</taxon>
        <taxon>Peloderinae</taxon>
        <taxon>Caenorhabditis</taxon>
    </lineage>
</organism>
<evidence type="ECO:0000313" key="2">
    <source>
        <dbReference type="EMBL" id="EFO90080.1"/>
    </source>
</evidence>
<dbReference type="HOGENOM" id="CLU_728124_0_0_1"/>
<feature type="region of interest" description="Disordered" evidence="1">
    <location>
        <begin position="72"/>
        <end position="99"/>
    </location>
</feature>
<gene>
    <name evidence="2" type="ORF">CRE_20933</name>
</gene>
<protein>
    <recommendedName>
        <fullName evidence="4">HAT C-terminal dimerisation domain-containing protein</fullName>
    </recommendedName>
</protein>
<keyword evidence="3" id="KW-1185">Reference proteome</keyword>
<dbReference type="eggNOG" id="ENOG502R035">
    <property type="taxonomic scope" value="Eukaryota"/>
</dbReference>
<dbReference type="InParanoid" id="E3N937"/>
<name>E3N937_CAERE</name>
<dbReference type="OrthoDB" id="8024727at2759"/>
<dbReference type="EMBL" id="DS268561">
    <property type="protein sequence ID" value="EFO90080.1"/>
    <property type="molecule type" value="Genomic_DNA"/>
</dbReference>
<feature type="compositionally biased region" description="Polar residues" evidence="1">
    <location>
        <begin position="72"/>
        <end position="90"/>
    </location>
</feature>
<accession>E3N937</accession>
<dbReference type="SUPFAM" id="SSF53098">
    <property type="entry name" value="Ribonuclease H-like"/>
    <property type="match status" value="1"/>
</dbReference>
<proteinExistence type="predicted"/>
<evidence type="ECO:0000256" key="1">
    <source>
        <dbReference type="SAM" id="MobiDB-lite"/>
    </source>
</evidence>
<reference evidence="2" key="1">
    <citation type="submission" date="2007-07" db="EMBL/GenBank/DDBJ databases">
        <title>PCAP assembly of the Caenorhabditis remanei genome.</title>
        <authorList>
            <consortium name="The Caenorhabditis remanei Sequencing Consortium"/>
            <person name="Wilson R.K."/>
        </authorList>
    </citation>
    <scope>NUCLEOTIDE SEQUENCE [LARGE SCALE GENOMIC DNA]</scope>
    <source>
        <strain evidence="2">PB4641</strain>
    </source>
</reference>
<evidence type="ECO:0000313" key="3">
    <source>
        <dbReference type="Proteomes" id="UP000008281"/>
    </source>
</evidence>
<dbReference type="Proteomes" id="UP000008281">
    <property type="component" value="Unassembled WGS sequence"/>
</dbReference>
<dbReference type="AlphaFoldDB" id="E3N937"/>
<dbReference type="STRING" id="31234.E3N937"/>